<evidence type="ECO:0000256" key="1">
    <source>
        <dbReference type="SAM" id="MobiDB-lite"/>
    </source>
</evidence>
<name>A0A438DML2_VITVI</name>
<organism evidence="2 3">
    <name type="scientific">Vitis vinifera</name>
    <name type="common">Grape</name>
    <dbReference type="NCBI Taxonomy" id="29760"/>
    <lineage>
        <taxon>Eukaryota</taxon>
        <taxon>Viridiplantae</taxon>
        <taxon>Streptophyta</taxon>
        <taxon>Embryophyta</taxon>
        <taxon>Tracheophyta</taxon>
        <taxon>Spermatophyta</taxon>
        <taxon>Magnoliopsida</taxon>
        <taxon>eudicotyledons</taxon>
        <taxon>Gunneridae</taxon>
        <taxon>Pentapetalae</taxon>
        <taxon>rosids</taxon>
        <taxon>Vitales</taxon>
        <taxon>Vitaceae</taxon>
        <taxon>Viteae</taxon>
        <taxon>Vitis</taxon>
    </lineage>
</organism>
<sequence length="116" mass="12944">MSSSFTIPIHIEGVGPSQQMVEENTTSPMYMQSYDNDMEPIVMVDLAAVTDSIVMIVENYVDILPGNDDDDDDDDDDNVELFDEDNGNEDIMNMEDNENTENDASLLGSSEHYVLP</sequence>
<proteinExistence type="predicted"/>
<dbReference type="AlphaFoldDB" id="A0A438DML2"/>
<protein>
    <submittedName>
        <fullName evidence="2">Uncharacterized protein</fullName>
    </submittedName>
</protein>
<gene>
    <name evidence="2" type="ORF">CK203_104653</name>
</gene>
<evidence type="ECO:0000313" key="3">
    <source>
        <dbReference type="Proteomes" id="UP000288805"/>
    </source>
</evidence>
<feature type="region of interest" description="Disordered" evidence="1">
    <location>
        <begin position="65"/>
        <end position="116"/>
    </location>
</feature>
<dbReference type="EMBL" id="QGNW01001567">
    <property type="protein sequence ID" value="RVW36674.1"/>
    <property type="molecule type" value="Genomic_DNA"/>
</dbReference>
<accession>A0A438DML2</accession>
<comment type="caution">
    <text evidence="2">The sequence shown here is derived from an EMBL/GenBank/DDBJ whole genome shotgun (WGS) entry which is preliminary data.</text>
</comment>
<dbReference type="Proteomes" id="UP000288805">
    <property type="component" value="Unassembled WGS sequence"/>
</dbReference>
<evidence type="ECO:0000313" key="2">
    <source>
        <dbReference type="EMBL" id="RVW36674.1"/>
    </source>
</evidence>
<reference evidence="2 3" key="1">
    <citation type="journal article" date="2018" name="PLoS Genet.">
        <title>Population sequencing reveals clonal diversity and ancestral inbreeding in the grapevine cultivar Chardonnay.</title>
        <authorList>
            <person name="Roach M.J."/>
            <person name="Johnson D.L."/>
            <person name="Bohlmann J."/>
            <person name="van Vuuren H.J."/>
            <person name="Jones S.J."/>
            <person name="Pretorius I.S."/>
            <person name="Schmidt S.A."/>
            <person name="Borneman A.R."/>
        </authorList>
    </citation>
    <scope>NUCLEOTIDE SEQUENCE [LARGE SCALE GENOMIC DNA]</scope>
    <source>
        <strain evidence="3">cv. Chardonnay</strain>
        <tissue evidence="2">Leaf</tissue>
    </source>
</reference>
<feature type="compositionally biased region" description="Acidic residues" evidence="1">
    <location>
        <begin position="67"/>
        <end position="101"/>
    </location>
</feature>